<reference evidence="3 4" key="1">
    <citation type="submission" date="2018-06" db="EMBL/GenBank/DDBJ databases">
        <title>Lujinxingia sediminis gen. nov. sp. nov., a new facultative anaerobic member of the class Deltaproteobacteria, and proposal of Lujinxingaceae fam. nov.</title>
        <authorList>
            <person name="Guo L.-Y."/>
            <person name="Li C.-M."/>
            <person name="Wang S."/>
            <person name="Du Z.-J."/>
        </authorList>
    </citation>
    <scope>NUCLEOTIDE SEQUENCE [LARGE SCALE GENOMIC DNA]</scope>
    <source>
        <strain evidence="3 4">FA350</strain>
    </source>
</reference>
<evidence type="ECO:0000313" key="3">
    <source>
        <dbReference type="EMBL" id="AWV88139.1"/>
    </source>
</evidence>
<dbReference type="Proteomes" id="UP000249799">
    <property type="component" value="Chromosome"/>
</dbReference>
<keyword evidence="2" id="KW-0732">Signal</keyword>
<sequence length="163" mass="17229">MSRRIALLVLGLGLFTFSACASPKAKPAPRTSYSSVDEEEVERDEAPQRAADNAAESQNTEAAQAGPIDLGLGDGDDDAQPIVINRPNVDAADMEDPDAEESNQSHTYAQACDVVEDCAGLDAPECAGEMDCVDLQCVYTCDPDEAEDADDLDGAGQEDDFNP</sequence>
<dbReference type="KEGG" id="bsed:DN745_01830"/>
<feature type="signal peptide" evidence="2">
    <location>
        <begin position="1"/>
        <end position="21"/>
    </location>
</feature>
<evidence type="ECO:0000313" key="4">
    <source>
        <dbReference type="Proteomes" id="UP000249799"/>
    </source>
</evidence>
<gene>
    <name evidence="3" type="ORF">DN745_01830</name>
</gene>
<evidence type="ECO:0000256" key="2">
    <source>
        <dbReference type="SAM" id="SignalP"/>
    </source>
</evidence>
<dbReference type="PROSITE" id="PS51257">
    <property type="entry name" value="PROKAR_LIPOPROTEIN"/>
    <property type="match status" value="1"/>
</dbReference>
<organism evidence="3 4">
    <name type="scientific">Bradymonas sediminis</name>
    <dbReference type="NCBI Taxonomy" id="1548548"/>
    <lineage>
        <taxon>Bacteria</taxon>
        <taxon>Deltaproteobacteria</taxon>
        <taxon>Bradymonadales</taxon>
        <taxon>Bradymonadaceae</taxon>
        <taxon>Bradymonas</taxon>
    </lineage>
</organism>
<protein>
    <submittedName>
        <fullName evidence="3">Uncharacterized protein</fullName>
    </submittedName>
</protein>
<feature type="chain" id="PRO_5043859417" evidence="2">
    <location>
        <begin position="22"/>
        <end position="163"/>
    </location>
</feature>
<dbReference type="RefSeq" id="WP_111331618.1">
    <property type="nucleotide sequence ID" value="NZ_CP030032.1"/>
</dbReference>
<dbReference type="AlphaFoldDB" id="A0A2Z4FGS0"/>
<proteinExistence type="predicted"/>
<feature type="region of interest" description="Disordered" evidence="1">
    <location>
        <begin position="144"/>
        <end position="163"/>
    </location>
</feature>
<evidence type="ECO:0000256" key="1">
    <source>
        <dbReference type="SAM" id="MobiDB-lite"/>
    </source>
</evidence>
<dbReference type="EMBL" id="CP030032">
    <property type="protein sequence ID" value="AWV88139.1"/>
    <property type="molecule type" value="Genomic_DNA"/>
</dbReference>
<accession>A0A2Z4FGS0</accession>
<feature type="region of interest" description="Disordered" evidence="1">
    <location>
        <begin position="22"/>
        <end position="85"/>
    </location>
</feature>
<name>A0A2Z4FGS0_9DELT</name>
<keyword evidence="4" id="KW-1185">Reference proteome</keyword>